<feature type="signal peptide" evidence="1">
    <location>
        <begin position="1"/>
        <end position="22"/>
    </location>
</feature>
<dbReference type="AlphaFoldDB" id="A0A423Q2B3"/>
<dbReference type="InterPro" id="IPR021268">
    <property type="entry name" value="DUF2845"/>
</dbReference>
<dbReference type="OrthoDB" id="8906462at2"/>
<evidence type="ECO:0008006" key="4">
    <source>
        <dbReference type="Google" id="ProtNLM"/>
    </source>
</evidence>
<dbReference type="Pfam" id="PF11006">
    <property type="entry name" value="DUF2845"/>
    <property type="match status" value="2"/>
</dbReference>
<dbReference type="Proteomes" id="UP000285310">
    <property type="component" value="Unassembled WGS sequence"/>
</dbReference>
<evidence type="ECO:0000313" key="3">
    <source>
        <dbReference type="Proteomes" id="UP000285310"/>
    </source>
</evidence>
<reference evidence="2 3" key="1">
    <citation type="submission" date="2013-10" db="EMBL/GenBank/DDBJ databases">
        <title>Salinisphaera japonica YTM-1 Genome Sequencing.</title>
        <authorList>
            <person name="Lai Q."/>
            <person name="Li C."/>
            <person name="Shao Z."/>
        </authorList>
    </citation>
    <scope>NUCLEOTIDE SEQUENCE [LARGE SCALE GENOMIC DNA]</scope>
    <source>
        <strain evidence="2 3">YTM-1</strain>
    </source>
</reference>
<dbReference type="InParanoid" id="A0A423Q2B3"/>
<evidence type="ECO:0000313" key="2">
    <source>
        <dbReference type="EMBL" id="ROO32802.1"/>
    </source>
</evidence>
<keyword evidence="3" id="KW-1185">Reference proteome</keyword>
<accession>A0A423Q2B3</accession>
<keyword evidence="1" id="KW-0732">Signal</keyword>
<organism evidence="2 3">
    <name type="scientific">Salinisphaera japonica YTM-1</name>
    <dbReference type="NCBI Taxonomy" id="1209778"/>
    <lineage>
        <taxon>Bacteria</taxon>
        <taxon>Pseudomonadati</taxon>
        <taxon>Pseudomonadota</taxon>
        <taxon>Gammaproteobacteria</taxon>
        <taxon>Salinisphaerales</taxon>
        <taxon>Salinisphaeraceae</taxon>
        <taxon>Salinisphaera</taxon>
    </lineage>
</organism>
<dbReference type="EMBL" id="AYKG01000001">
    <property type="protein sequence ID" value="ROO32802.1"/>
    <property type="molecule type" value="Genomic_DNA"/>
</dbReference>
<evidence type="ECO:0000256" key="1">
    <source>
        <dbReference type="SAM" id="SignalP"/>
    </source>
</evidence>
<name>A0A423Q2B3_9GAMM</name>
<sequence>MRSSIYCLTVVLALSCSAAAEAQSLRCNGQLVRDDDTMADVIAACGEPNFRDRWIANSGLGFGLPMSEWTYNPGPRRLIQTVVFRGDRVIQVDTAGYGFRENALPASGDCDPGLITPGLSKYQLLQACGPPLTQVGYFITAKRVYEPGFSYPLTRNGGRFVYRERWTYDFGGNRLRRLIELDNARVVDVMLGNRGS</sequence>
<protein>
    <recommendedName>
        <fullName evidence="4">DUF2845 domain-containing protein</fullName>
    </recommendedName>
</protein>
<proteinExistence type="predicted"/>
<feature type="chain" id="PRO_5019165445" description="DUF2845 domain-containing protein" evidence="1">
    <location>
        <begin position="23"/>
        <end position="196"/>
    </location>
</feature>
<gene>
    <name evidence="2" type="ORF">SAJA_00790</name>
</gene>
<comment type="caution">
    <text evidence="2">The sequence shown here is derived from an EMBL/GenBank/DDBJ whole genome shotgun (WGS) entry which is preliminary data.</text>
</comment>
<dbReference type="PROSITE" id="PS51257">
    <property type="entry name" value="PROKAR_LIPOPROTEIN"/>
    <property type="match status" value="1"/>
</dbReference>